<keyword evidence="9" id="KW-1185">Reference proteome</keyword>
<protein>
    <submittedName>
        <fullName evidence="8">MATE family efflux transporter</fullName>
    </submittedName>
</protein>
<comment type="caution">
    <text evidence="8">The sequence shown here is derived from an EMBL/GenBank/DDBJ whole genome shotgun (WGS) entry which is preliminary data.</text>
</comment>
<dbReference type="Pfam" id="PF01554">
    <property type="entry name" value="MatE"/>
    <property type="match status" value="2"/>
</dbReference>
<evidence type="ECO:0000256" key="6">
    <source>
        <dbReference type="ARBA" id="ARBA00023136"/>
    </source>
</evidence>
<feature type="transmembrane region" description="Helical" evidence="7">
    <location>
        <begin position="395"/>
        <end position="414"/>
    </location>
</feature>
<dbReference type="RefSeq" id="WP_345932400.1">
    <property type="nucleotide sequence ID" value="NZ_JBBKTV010000003.1"/>
</dbReference>
<evidence type="ECO:0000256" key="2">
    <source>
        <dbReference type="ARBA" id="ARBA00010199"/>
    </source>
</evidence>
<dbReference type="PANTHER" id="PTHR43298">
    <property type="entry name" value="MULTIDRUG RESISTANCE PROTEIN NORM-RELATED"/>
    <property type="match status" value="1"/>
</dbReference>
<dbReference type="Proteomes" id="UP001413721">
    <property type="component" value="Unassembled WGS sequence"/>
</dbReference>
<keyword evidence="4 7" id="KW-0812">Transmembrane</keyword>
<evidence type="ECO:0000256" key="3">
    <source>
        <dbReference type="ARBA" id="ARBA00022448"/>
    </source>
</evidence>
<evidence type="ECO:0000256" key="5">
    <source>
        <dbReference type="ARBA" id="ARBA00022989"/>
    </source>
</evidence>
<keyword evidence="6 7" id="KW-0472">Membrane</keyword>
<keyword evidence="5 7" id="KW-1133">Transmembrane helix</keyword>
<dbReference type="CDD" id="cd13136">
    <property type="entry name" value="MATE_DinF_like"/>
    <property type="match status" value="1"/>
</dbReference>
<feature type="transmembrane region" description="Helical" evidence="7">
    <location>
        <begin position="325"/>
        <end position="346"/>
    </location>
</feature>
<feature type="transmembrane region" description="Helical" evidence="7">
    <location>
        <begin position="250"/>
        <end position="269"/>
    </location>
</feature>
<comment type="subcellular location">
    <subcellularLocation>
        <location evidence="1">Membrane</location>
        <topology evidence="1">Multi-pass membrane protein</topology>
    </subcellularLocation>
</comment>
<feature type="transmembrane region" description="Helical" evidence="7">
    <location>
        <begin position="139"/>
        <end position="161"/>
    </location>
</feature>
<dbReference type="InterPro" id="IPR050222">
    <property type="entry name" value="MATE_MdtK"/>
</dbReference>
<feature type="transmembrane region" description="Helical" evidence="7">
    <location>
        <begin position="420"/>
        <end position="440"/>
    </location>
</feature>
<organism evidence="8 9">
    <name type="scientific">Tistrella arctica</name>
    <dbReference type="NCBI Taxonomy" id="3133430"/>
    <lineage>
        <taxon>Bacteria</taxon>
        <taxon>Pseudomonadati</taxon>
        <taxon>Pseudomonadota</taxon>
        <taxon>Alphaproteobacteria</taxon>
        <taxon>Geminicoccales</taxon>
        <taxon>Geminicoccaceae</taxon>
        <taxon>Tistrella</taxon>
    </lineage>
</organism>
<dbReference type="PANTHER" id="PTHR43298:SF2">
    <property type="entry name" value="FMN_FAD EXPORTER YEEO-RELATED"/>
    <property type="match status" value="1"/>
</dbReference>
<dbReference type="EMBL" id="JBBKTW010000002">
    <property type="protein sequence ID" value="MEN2987659.1"/>
    <property type="molecule type" value="Genomic_DNA"/>
</dbReference>
<evidence type="ECO:0000256" key="7">
    <source>
        <dbReference type="SAM" id="Phobius"/>
    </source>
</evidence>
<feature type="transmembrane region" description="Helical" evidence="7">
    <location>
        <begin position="168"/>
        <end position="191"/>
    </location>
</feature>
<dbReference type="NCBIfam" id="TIGR00797">
    <property type="entry name" value="matE"/>
    <property type="match status" value="1"/>
</dbReference>
<evidence type="ECO:0000313" key="9">
    <source>
        <dbReference type="Proteomes" id="UP001413721"/>
    </source>
</evidence>
<evidence type="ECO:0000313" key="8">
    <source>
        <dbReference type="EMBL" id="MEN2987659.1"/>
    </source>
</evidence>
<feature type="transmembrane region" description="Helical" evidence="7">
    <location>
        <begin position="275"/>
        <end position="293"/>
    </location>
</feature>
<evidence type="ECO:0000256" key="1">
    <source>
        <dbReference type="ARBA" id="ARBA00004141"/>
    </source>
</evidence>
<feature type="transmembrane region" description="Helical" evidence="7">
    <location>
        <begin position="358"/>
        <end position="383"/>
    </location>
</feature>
<feature type="transmembrane region" description="Helical" evidence="7">
    <location>
        <begin position="96"/>
        <end position="119"/>
    </location>
</feature>
<dbReference type="InterPro" id="IPR044644">
    <property type="entry name" value="DinF-like"/>
</dbReference>
<reference evidence="8 9" key="1">
    <citation type="submission" date="2024-03" db="EMBL/GenBank/DDBJ databases">
        <title>High-quality draft genome sequencing of Tistrella sp. BH-R2-4.</title>
        <authorList>
            <person name="Dong C."/>
        </authorList>
    </citation>
    <scope>NUCLEOTIDE SEQUENCE [LARGE SCALE GENOMIC DNA]</scope>
    <source>
        <strain evidence="8 9">BH-R2-4</strain>
    </source>
</reference>
<feature type="transmembrane region" description="Helical" evidence="7">
    <location>
        <begin position="197"/>
        <end position="218"/>
    </location>
</feature>
<dbReference type="InterPro" id="IPR002528">
    <property type="entry name" value="MATE_fam"/>
</dbReference>
<accession>A0ABU9YFU8</accession>
<evidence type="ECO:0000256" key="4">
    <source>
        <dbReference type="ARBA" id="ARBA00022692"/>
    </source>
</evidence>
<comment type="similarity">
    <text evidence="2">Belongs to the multi antimicrobial extrusion (MATE) (TC 2.A.66.1) family.</text>
</comment>
<keyword evidence="3" id="KW-0813">Transport</keyword>
<proteinExistence type="inferred from homology"/>
<gene>
    <name evidence="8" type="ORF">WG926_05045</name>
</gene>
<sequence>MTPAQAAATAGPAVTSRAVWAIAGPMILSNLSIAALGAVDTGVAGHLGSATPLAAAAIGSQLVAYLAWGAGFLRMSTTGLAAAASGRGDLAEEAAVLWRGLAAGLIAAIVLSALAAGFLEPLIRVFGPPPAVAALAGEYILIRLAGLPAALAVLVLVGWFVGRGDARLPLAMILATNIVNAGLDVVLALWLGMGLAGVALASAIAEWTGCLIGLAAAFRHLARHHRLRPDMARLTDWPALARFARVNGDIFARTLLLIGSFALFMSLAGRLGTTTLAATALLLTFLTIASYGLDGMAYAAESLAGRALGAGDIAGFDRAVRVTGLWTLGLGLVAALAFAVGGPWLIRALTDLAPVRALALSLLPYAVALPLVAWACFWLDGVFIGATWSAAMRDAMLLAFAIHLGPALLLPDIMGADGLWIAFLGLFAARGLAMAGWYTIRRRRLRSALPATTPAPATSTATTTAR</sequence>
<name>A0ABU9YFU8_9PROT</name>